<organism evidence="1 2">
    <name type="scientific">Sphagnum jensenii</name>
    <dbReference type="NCBI Taxonomy" id="128206"/>
    <lineage>
        <taxon>Eukaryota</taxon>
        <taxon>Viridiplantae</taxon>
        <taxon>Streptophyta</taxon>
        <taxon>Embryophyta</taxon>
        <taxon>Bryophyta</taxon>
        <taxon>Sphagnophytina</taxon>
        <taxon>Sphagnopsida</taxon>
        <taxon>Sphagnales</taxon>
        <taxon>Sphagnaceae</taxon>
        <taxon>Sphagnum</taxon>
    </lineage>
</organism>
<dbReference type="Proteomes" id="UP001497444">
    <property type="component" value="Chromosome 17"/>
</dbReference>
<reference evidence="1" key="1">
    <citation type="submission" date="2024-02" db="EMBL/GenBank/DDBJ databases">
        <authorList>
            <consortium name="ELIXIR-Norway"/>
            <consortium name="Elixir Norway"/>
        </authorList>
    </citation>
    <scope>NUCLEOTIDE SEQUENCE</scope>
</reference>
<evidence type="ECO:0000313" key="2">
    <source>
        <dbReference type="Proteomes" id="UP001497444"/>
    </source>
</evidence>
<sequence length="138" mass="15204">MTKWPREAIQTHRHQLASDVPIDTDLLNLSIPPSFTASAYKKITAYGNDFQIEDGSTNMLVAYASGVASGFQQSEGSEDVVLGVIQYVGILKQILKLDYGPMSSPIVLFRCSWVKNGTDNRGNPTYKRDNAGFLIANF</sequence>
<keyword evidence="2" id="KW-1185">Reference proteome</keyword>
<dbReference type="EMBL" id="OZ020112">
    <property type="protein sequence ID" value="CAK9265358.1"/>
    <property type="molecule type" value="Genomic_DNA"/>
</dbReference>
<evidence type="ECO:0000313" key="1">
    <source>
        <dbReference type="EMBL" id="CAK9265358.1"/>
    </source>
</evidence>
<name>A0ABP0WES3_9BRYO</name>
<gene>
    <name evidence="1" type="ORF">CSSPJE1EN1_LOCUS10836</name>
</gene>
<accession>A0ABP0WES3</accession>
<proteinExistence type="predicted"/>
<protein>
    <submittedName>
        <fullName evidence="1">Uncharacterized protein</fullName>
    </submittedName>
</protein>